<protein>
    <recommendedName>
        <fullName evidence="3">DUF3447 domain-containing protein</fullName>
    </recommendedName>
</protein>
<dbReference type="Gene3D" id="1.25.40.20">
    <property type="entry name" value="Ankyrin repeat-containing domain"/>
    <property type="match status" value="1"/>
</dbReference>
<dbReference type="Proteomes" id="UP001470230">
    <property type="component" value="Unassembled WGS sequence"/>
</dbReference>
<comment type="caution">
    <text evidence="1">The sequence shown here is derived from an EMBL/GenBank/DDBJ whole genome shotgun (WGS) entry which is preliminary data.</text>
</comment>
<sequence length="262" mass="30233">MICRKVGFTEESWLYCVHSKNYDLVHLLEEKNANVSYKECLLESIKCHHNEIADYILNNKIEGNDNDDDLKKKMMQQAICSHNYKFIPNDFHFLTDCCEPIVLLTKERYYKLIHTLLTMKVGPGTLCSCLTGTFGEDKVINLYYAVKLLMKANSTFNAYGESTITHHIENKEVEGDKSTFTDSKTAPYLAVEKGHYDIIELFLAEKNVFFNEESTISYSHESYTGNNDDKFIKIPLHLAIEKGDDKMLELLLFNPQIDVNIE</sequence>
<keyword evidence="2" id="KW-1185">Reference proteome</keyword>
<dbReference type="InterPro" id="IPR002110">
    <property type="entry name" value="Ankyrin_rpt"/>
</dbReference>
<proteinExistence type="predicted"/>
<evidence type="ECO:0000313" key="2">
    <source>
        <dbReference type="Proteomes" id="UP001470230"/>
    </source>
</evidence>
<dbReference type="SMART" id="SM00248">
    <property type="entry name" value="ANK"/>
    <property type="match status" value="3"/>
</dbReference>
<dbReference type="InterPro" id="IPR036770">
    <property type="entry name" value="Ankyrin_rpt-contain_sf"/>
</dbReference>
<evidence type="ECO:0008006" key="3">
    <source>
        <dbReference type="Google" id="ProtNLM"/>
    </source>
</evidence>
<name>A0ABR2K6V5_9EUKA</name>
<gene>
    <name evidence="1" type="ORF">M9Y10_042027</name>
</gene>
<reference evidence="1 2" key="1">
    <citation type="submission" date="2024-04" db="EMBL/GenBank/DDBJ databases">
        <title>Tritrichomonas musculus Genome.</title>
        <authorList>
            <person name="Alves-Ferreira E."/>
            <person name="Grigg M."/>
            <person name="Lorenzi H."/>
            <person name="Galac M."/>
        </authorList>
    </citation>
    <scope>NUCLEOTIDE SEQUENCE [LARGE SCALE GENOMIC DNA]</scope>
    <source>
        <strain evidence="1 2">EAF2021</strain>
    </source>
</reference>
<dbReference type="SUPFAM" id="SSF48403">
    <property type="entry name" value="Ankyrin repeat"/>
    <property type="match status" value="1"/>
</dbReference>
<organism evidence="1 2">
    <name type="scientific">Tritrichomonas musculus</name>
    <dbReference type="NCBI Taxonomy" id="1915356"/>
    <lineage>
        <taxon>Eukaryota</taxon>
        <taxon>Metamonada</taxon>
        <taxon>Parabasalia</taxon>
        <taxon>Tritrichomonadida</taxon>
        <taxon>Tritrichomonadidae</taxon>
        <taxon>Tritrichomonas</taxon>
    </lineage>
</organism>
<dbReference type="Pfam" id="PF12796">
    <property type="entry name" value="Ank_2"/>
    <property type="match status" value="1"/>
</dbReference>
<accession>A0ABR2K6V5</accession>
<evidence type="ECO:0000313" key="1">
    <source>
        <dbReference type="EMBL" id="KAK8886563.1"/>
    </source>
</evidence>
<dbReference type="EMBL" id="JAPFFF010000007">
    <property type="protein sequence ID" value="KAK8886563.1"/>
    <property type="molecule type" value="Genomic_DNA"/>
</dbReference>